<dbReference type="Gene3D" id="3.90.470.20">
    <property type="entry name" value="4'-phosphopantetheinyl transferase domain"/>
    <property type="match status" value="1"/>
</dbReference>
<organism evidence="4 5">
    <name type="scientific">Coniosporium apollinis (strain CBS 100218)</name>
    <name type="common">Rock-inhabiting black yeast</name>
    <dbReference type="NCBI Taxonomy" id="1168221"/>
    <lineage>
        <taxon>Eukaryota</taxon>
        <taxon>Fungi</taxon>
        <taxon>Dikarya</taxon>
        <taxon>Ascomycota</taxon>
        <taxon>Pezizomycotina</taxon>
        <taxon>Dothideomycetes</taxon>
        <taxon>Dothideomycetes incertae sedis</taxon>
        <taxon>Coniosporium</taxon>
    </lineage>
</organism>
<dbReference type="HOGENOM" id="CLU_089696_4_0_1"/>
<dbReference type="EMBL" id="JH767578">
    <property type="protein sequence ID" value="EON66095.1"/>
    <property type="molecule type" value="Genomic_DNA"/>
</dbReference>
<feature type="domain" description="4'-phosphopantetheinyl transferase" evidence="3">
    <location>
        <begin position="11"/>
        <end position="125"/>
    </location>
</feature>
<evidence type="ECO:0000256" key="1">
    <source>
        <dbReference type="ARBA" id="ARBA00022679"/>
    </source>
</evidence>
<protein>
    <recommendedName>
        <fullName evidence="3">4'-phosphopantetheinyl transferase domain-containing protein</fullName>
    </recommendedName>
</protein>
<name>R7YW15_CONA1</name>
<evidence type="ECO:0000313" key="5">
    <source>
        <dbReference type="Proteomes" id="UP000016924"/>
    </source>
</evidence>
<dbReference type="OMA" id="IGEVAKW"/>
<reference evidence="5" key="1">
    <citation type="submission" date="2012-06" db="EMBL/GenBank/DDBJ databases">
        <title>The genome sequence of Coniosporium apollinis CBS 100218.</title>
        <authorList>
            <consortium name="The Broad Institute Genome Sequencing Platform"/>
            <person name="Cuomo C."/>
            <person name="Gorbushina A."/>
            <person name="Noack S."/>
            <person name="Walker B."/>
            <person name="Young S.K."/>
            <person name="Zeng Q."/>
            <person name="Gargeya S."/>
            <person name="Fitzgerald M."/>
            <person name="Haas B."/>
            <person name="Abouelleil A."/>
            <person name="Alvarado L."/>
            <person name="Arachchi H.M."/>
            <person name="Berlin A.M."/>
            <person name="Chapman S.B."/>
            <person name="Goldberg J."/>
            <person name="Griggs A."/>
            <person name="Gujja S."/>
            <person name="Hansen M."/>
            <person name="Howarth C."/>
            <person name="Imamovic A."/>
            <person name="Larimer J."/>
            <person name="McCowan C."/>
            <person name="Montmayeur A."/>
            <person name="Murphy C."/>
            <person name="Neiman D."/>
            <person name="Pearson M."/>
            <person name="Priest M."/>
            <person name="Roberts A."/>
            <person name="Saif S."/>
            <person name="Shea T."/>
            <person name="Sisk P."/>
            <person name="Sykes S."/>
            <person name="Wortman J."/>
            <person name="Nusbaum C."/>
            <person name="Birren B."/>
        </authorList>
    </citation>
    <scope>NUCLEOTIDE SEQUENCE [LARGE SCALE GENOMIC DNA]</scope>
    <source>
        <strain evidence="5">CBS 100218</strain>
    </source>
</reference>
<evidence type="ECO:0000256" key="2">
    <source>
        <dbReference type="SAM" id="MobiDB-lite"/>
    </source>
</evidence>
<proteinExistence type="predicted"/>
<dbReference type="GO" id="GO:0008897">
    <property type="term" value="F:holo-[acyl-carrier-protein] synthase activity"/>
    <property type="evidence" value="ECO:0007669"/>
    <property type="project" value="InterPro"/>
</dbReference>
<dbReference type="AlphaFoldDB" id="R7YW15"/>
<dbReference type="OrthoDB" id="15433at2759"/>
<keyword evidence="1" id="KW-0808">Transferase</keyword>
<dbReference type="GO" id="GO:0000287">
    <property type="term" value="F:magnesium ion binding"/>
    <property type="evidence" value="ECO:0007669"/>
    <property type="project" value="InterPro"/>
</dbReference>
<dbReference type="SUPFAM" id="SSF56214">
    <property type="entry name" value="4'-phosphopantetheinyl transferase"/>
    <property type="match status" value="1"/>
</dbReference>
<sequence>MPLRPFPHPFRVGTDICHIPRIRQLILRETLRAPDAPPTPTPFFRLLNHILTAPEQRQFWRRWKCSDDIYTGNNKNVRIGEVAKWLAGRWAAKEAVVKACGPARVGFGRVLVMGRETGEPFAVVCDKYVWKEPLEDWVRRFGGKGMPGELKIAEGEGFGGAEEGEVLEQFFKSGLDRAPRSSSRGGKPGPNGSRQDEFSSDTRQGGEQTHDTRPKAHLTMQDVDFDELHGQIARLSISHDGEYATAVCIAAIEPAQGDVGGEAAAREGEIL</sequence>
<keyword evidence="5" id="KW-1185">Reference proteome</keyword>
<dbReference type="InterPro" id="IPR037143">
    <property type="entry name" value="4-PPantetheinyl_Trfase_dom_sf"/>
</dbReference>
<evidence type="ECO:0000259" key="3">
    <source>
        <dbReference type="Pfam" id="PF01648"/>
    </source>
</evidence>
<dbReference type="Pfam" id="PF01648">
    <property type="entry name" value="ACPS"/>
    <property type="match status" value="1"/>
</dbReference>
<dbReference type="InterPro" id="IPR008278">
    <property type="entry name" value="4-PPantetheinyl_Trfase_dom"/>
</dbReference>
<dbReference type="eggNOG" id="ENOG502S2QX">
    <property type="taxonomic scope" value="Eukaryota"/>
</dbReference>
<evidence type="ECO:0000313" key="4">
    <source>
        <dbReference type="EMBL" id="EON66095.1"/>
    </source>
</evidence>
<dbReference type="GeneID" id="19902649"/>
<dbReference type="Proteomes" id="UP000016924">
    <property type="component" value="Unassembled WGS sequence"/>
</dbReference>
<accession>R7YW15</accession>
<dbReference type="RefSeq" id="XP_007781412.1">
    <property type="nucleotide sequence ID" value="XM_007783222.1"/>
</dbReference>
<feature type="region of interest" description="Disordered" evidence="2">
    <location>
        <begin position="175"/>
        <end position="217"/>
    </location>
</feature>
<gene>
    <name evidence="4" type="ORF">W97_05338</name>
</gene>